<name>A0A1H9JW88_9SPIR</name>
<keyword evidence="1" id="KW-0732">Signal</keyword>
<dbReference type="OrthoDB" id="8233337at2"/>
<dbReference type="Proteomes" id="UP000182360">
    <property type="component" value="Unassembled WGS sequence"/>
</dbReference>
<gene>
    <name evidence="3" type="ORF">SAMN04487977_1179</name>
</gene>
<protein>
    <submittedName>
        <fullName evidence="3">Lysophospholipase L1</fullName>
    </submittedName>
</protein>
<organism evidence="3 4">
    <name type="scientific">Treponema bryantii</name>
    <dbReference type="NCBI Taxonomy" id="163"/>
    <lineage>
        <taxon>Bacteria</taxon>
        <taxon>Pseudomonadati</taxon>
        <taxon>Spirochaetota</taxon>
        <taxon>Spirochaetia</taxon>
        <taxon>Spirochaetales</taxon>
        <taxon>Treponemataceae</taxon>
        <taxon>Treponema</taxon>
    </lineage>
</organism>
<proteinExistence type="predicted"/>
<dbReference type="RefSeq" id="WP_143064259.1">
    <property type="nucleotide sequence ID" value="NZ_FOFU01000017.1"/>
</dbReference>
<evidence type="ECO:0000256" key="1">
    <source>
        <dbReference type="SAM" id="SignalP"/>
    </source>
</evidence>
<dbReference type="EMBL" id="FOFU01000017">
    <property type="protein sequence ID" value="SEQ91118.1"/>
    <property type="molecule type" value="Genomic_DNA"/>
</dbReference>
<dbReference type="AlphaFoldDB" id="A0A1H9JW88"/>
<dbReference type="STRING" id="163.SAMN04487775_101100"/>
<dbReference type="InterPro" id="IPR036514">
    <property type="entry name" value="SGNH_hydro_sf"/>
</dbReference>
<dbReference type="PANTHER" id="PTHR34407:SF1">
    <property type="entry name" value="SGNH HYDROLASE-TYPE ESTERASE DOMAIN-CONTAINING PROTEIN"/>
    <property type="match status" value="1"/>
</dbReference>
<feature type="domain" description="SGNH hydrolase-type esterase" evidence="2">
    <location>
        <begin position="66"/>
        <end position="233"/>
    </location>
</feature>
<dbReference type="SUPFAM" id="SSF52266">
    <property type="entry name" value="SGNH hydrolase"/>
    <property type="match status" value="1"/>
</dbReference>
<reference evidence="3 4" key="1">
    <citation type="submission" date="2016-10" db="EMBL/GenBank/DDBJ databases">
        <authorList>
            <person name="de Groot N.N."/>
        </authorList>
    </citation>
    <scope>NUCLEOTIDE SEQUENCE [LARGE SCALE GENOMIC DNA]</scope>
    <source>
        <strain evidence="3 4">B25</strain>
    </source>
</reference>
<keyword evidence="4" id="KW-1185">Reference proteome</keyword>
<dbReference type="CDD" id="cd00229">
    <property type="entry name" value="SGNH_hydrolase"/>
    <property type="match status" value="1"/>
</dbReference>
<feature type="chain" id="PRO_5010267620" evidence="1">
    <location>
        <begin position="23"/>
        <end position="412"/>
    </location>
</feature>
<evidence type="ECO:0000313" key="3">
    <source>
        <dbReference type="EMBL" id="SEQ91118.1"/>
    </source>
</evidence>
<evidence type="ECO:0000259" key="2">
    <source>
        <dbReference type="Pfam" id="PF13472"/>
    </source>
</evidence>
<dbReference type="InterPro" id="IPR013830">
    <property type="entry name" value="SGNH_hydro"/>
</dbReference>
<dbReference type="Pfam" id="PF13472">
    <property type="entry name" value="Lipase_GDSL_2"/>
    <property type="match status" value="1"/>
</dbReference>
<evidence type="ECO:0000313" key="4">
    <source>
        <dbReference type="Proteomes" id="UP000182360"/>
    </source>
</evidence>
<feature type="signal peptide" evidence="1">
    <location>
        <begin position="1"/>
        <end position="22"/>
    </location>
</feature>
<sequence>MKIKKAFLGVMLGIMSAAMVQANPFKLSDSNYQAMVENTIVNTGNNARMKAVLAKIRRGDKVKVAAIGGSVTEGAGPEKFTDGYAYQFYRALKAKYAPGDGSSVSFNNAGLSGTGSLLGIVRYDQDVVKVCGGAPDLLIIEFAVNDNGDVLCQRSFEAIMRTAMLANPECAVIAIYAVASYGNTSAQKIPVSNHYAIPHVNMLEVVNKAIADKVFTKEQYLTDYAHPTYEGHQFMCDCLMALIDKMDKAAKDSEQHVPASCFKEPALYGMKRIFPDNKDANVKIERGDFTETDRNCQTLKKTNTSDFPENWKKKLNAKSENVPFKMELTCKSLVFVYKVQASGSAEKFGNAEIYVDGRKVATYDGGKAGGWNNCEPNIIIDERKAEKHTVMVKMAPGSEKLGFTIVAMGYTL</sequence>
<dbReference type="Gene3D" id="3.40.50.1110">
    <property type="entry name" value="SGNH hydrolase"/>
    <property type="match status" value="1"/>
</dbReference>
<dbReference type="PANTHER" id="PTHR34407">
    <property type="entry name" value="EXPRESSED PROTEIN"/>
    <property type="match status" value="1"/>
</dbReference>
<accession>A0A1H9JW88</accession>
<dbReference type="GO" id="GO:0016788">
    <property type="term" value="F:hydrolase activity, acting on ester bonds"/>
    <property type="evidence" value="ECO:0007669"/>
    <property type="project" value="UniProtKB-ARBA"/>
</dbReference>